<organism evidence="2">
    <name type="scientific">Zea mays</name>
    <name type="common">Maize</name>
    <dbReference type="NCBI Taxonomy" id="4577"/>
    <lineage>
        <taxon>Eukaryota</taxon>
        <taxon>Viridiplantae</taxon>
        <taxon>Streptophyta</taxon>
        <taxon>Embryophyta</taxon>
        <taxon>Tracheophyta</taxon>
        <taxon>Spermatophyta</taxon>
        <taxon>Magnoliopsida</taxon>
        <taxon>Liliopsida</taxon>
        <taxon>Poales</taxon>
        <taxon>Poaceae</taxon>
        <taxon>PACMAD clade</taxon>
        <taxon>Panicoideae</taxon>
        <taxon>Andropogonodae</taxon>
        <taxon>Andropogoneae</taxon>
        <taxon>Tripsacinae</taxon>
        <taxon>Zea</taxon>
    </lineage>
</organism>
<feature type="transmembrane region" description="Helical" evidence="1">
    <location>
        <begin position="20"/>
        <end position="40"/>
    </location>
</feature>
<evidence type="ECO:0000256" key="1">
    <source>
        <dbReference type="SAM" id="Phobius"/>
    </source>
</evidence>
<name>B7ZZF5_MAIZE</name>
<keyword evidence="1" id="KW-1133">Transmembrane helix</keyword>
<reference evidence="2" key="2">
    <citation type="submission" date="2012-06" db="EMBL/GenBank/DDBJ databases">
        <authorList>
            <person name="Yu Y."/>
            <person name="Currie J."/>
            <person name="Lomeli R."/>
            <person name="Angelova A."/>
            <person name="Collura K."/>
            <person name="Wissotski M."/>
            <person name="Campos D."/>
            <person name="Kudrna D."/>
            <person name="Golser W."/>
            <person name="Ashely E."/>
            <person name="Descour A."/>
            <person name="Fernandes J."/>
            <person name="Soderlund C."/>
            <person name="Walbot V."/>
        </authorList>
    </citation>
    <scope>NUCLEOTIDE SEQUENCE</scope>
    <source>
        <strain evidence="2">B73</strain>
    </source>
</reference>
<evidence type="ECO:0000313" key="2">
    <source>
        <dbReference type="EMBL" id="ACL53304.1"/>
    </source>
</evidence>
<dbReference type="EMBL" id="BT054697">
    <property type="protein sequence ID" value="ACL53304.1"/>
    <property type="molecule type" value="mRNA"/>
</dbReference>
<dbReference type="AlphaFoldDB" id="B7ZZF5"/>
<protein>
    <submittedName>
        <fullName evidence="2">Uncharacterized protein</fullName>
    </submittedName>
</protein>
<accession>B7ZZF5</accession>
<keyword evidence="1" id="KW-0472">Membrane</keyword>
<keyword evidence="1" id="KW-0812">Transmembrane</keyword>
<proteinExistence type="evidence at transcript level"/>
<sequence>MPSPPISALRSLRLCSNSSILAPISSIFEMMFSDIAWNLVCICIRRFCTKAVISAVLCAEPSESCSALIGMPDLELAIAAGDQGGCRSARRRWFLGSSFLSYFR</sequence>
<reference evidence="2" key="1">
    <citation type="journal article" date="2009" name="PLoS Genet.">
        <title>Sequencing, mapping, and analysis of 27,455 maize full-length cDNAs.</title>
        <authorList>
            <person name="Soderlund C."/>
            <person name="Descour A."/>
            <person name="Kudrna D."/>
            <person name="Bomhoff M."/>
            <person name="Boyd L."/>
            <person name="Currie J."/>
            <person name="Angelova A."/>
            <person name="Collura K."/>
            <person name="Wissotski M."/>
            <person name="Ashley E."/>
            <person name="Morrow D."/>
            <person name="Fernandes J."/>
            <person name="Walbot V."/>
            <person name="Yu Y."/>
        </authorList>
    </citation>
    <scope>NUCLEOTIDE SEQUENCE</scope>
    <source>
        <strain evidence="2">B73</strain>
    </source>
</reference>